<dbReference type="Pfam" id="PF17921">
    <property type="entry name" value="Integrase_H2C2"/>
    <property type="match status" value="1"/>
</dbReference>
<dbReference type="FunFam" id="1.10.340.70:FF:000001">
    <property type="entry name" value="Retrovirus-related Pol polyprotein from transposon gypsy-like Protein"/>
    <property type="match status" value="1"/>
</dbReference>
<dbReference type="Gene3D" id="1.20.5.170">
    <property type="match status" value="1"/>
</dbReference>
<evidence type="ECO:0000313" key="7">
    <source>
        <dbReference type="Proteomes" id="UP000440578"/>
    </source>
</evidence>
<sequence>MFGFKHRRSTDSRASSHSTPVSASVAISSSTNGASSTGDSSSHLSRSHDSKREDVHNFCKRVFDDLPATPQRLVEISRAQQADKLLQRVVQQTLSGWKEGAKHPDMLDYFAARGEISVLYLTSGTLLMYGRRIIIPPSLREEMLNRLHDDGHFGLNKCRQRAAESVWWPKISIDLKRHVEHCAFCQVHAPSQHAEPLVTTPTPSRPWTHIAADIFHFNNSNWLVTVDLFSRKCVNRLRRAVVTFGGRCAQAEGEVSALGRRIQLLEEDLERSEERLAIATTKLAEASHSADESERLSQQMFEMTTFARQAQSDQPGC</sequence>
<evidence type="ECO:0000256" key="1">
    <source>
        <dbReference type="ARBA" id="ARBA00012493"/>
    </source>
</evidence>
<name>A0A6A4VWZ8_AMPAM</name>
<dbReference type="InterPro" id="IPR050951">
    <property type="entry name" value="Retrovirus_Pol_polyprotein"/>
</dbReference>
<dbReference type="Gene3D" id="1.10.340.70">
    <property type="match status" value="1"/>
</dbReference>
<keyword evidence="2 3" id="KW-0175">Coiled coil</keyword>
<dbReference type="Pfam" id="PF00261">
    <property type="entry name" value="Tropomyosin"/>
    <property type="match status" value="1"/>
</dbReference>
<reference evidence="6 7" key="1">
    <citation type="submission" date="2019-07" db="EMBL/GenBank/DDBJ databases">
        <title>Draft genome assembly of a fouling barnacle, Amphibalanus amphitrite (Darwin, 1854): The first reference genome for Thecostraca.</title>
        <authorList>
            <person name="Kim W."/>
        </authorList>
    </citation>
    <scope>NUCLEOTIDE SEQUENCE [LARGE SCALE GENOMIC DNA]</scope>
    <source>
        <strain evidence="6">SNU_AA5</strain>
        <tissue evidence="6">Soma without cirri and trophi</tissue>
    </source>
</reference>
<feature type="domain" description="Integrase zinc-binding" evidence="5">
    <location>
        <begin position="135"/>
        <end position="190"/>
    </location>
</feature>
<dbReference type="PANTHER" id="PTHR37984">
    <property type="entry name" value="PROTEIN CBG26694"/>
    <property type="match status" value="1"/>
</dbReference>
<dbReference type="GO" id="GO:0003964">
    <property type="term" value="F:RNA-directed DNA polymerase activity"/>
    <property type="evidence" value="ECO:0007669"/>
    <property type="project" value="UniProtKB-EC"/>
</dbReference>
<evidence type="ECO:0000256" key="3">
    <source>
        <dbReference type="SAM" id="Coils"/>
    </source>
</evidence>
<dbReference type="Proteomes" id="UP000440578">
    <property type="component" value="Unassembled WGS sequence"/>
</dbReference>
<protein>
    <recommendedName>
        <fullName evidence="1">RNA-directed DNA polymerase</fullName>
        <ecNumber evidence="1">2.7.7.49</ecNumber>
    </recommendedName>
</protein>
<organism evidence="6 7">
    <name type="scientific">Amphibalanus amphitrite</name>
    <name type="common">Striped barnacle</name>
    <name type="synonym">Balanus amphitrite</name>
    <dbReference type="NCBI Taxonomy" id="1232801"/>
    <lineage>
        <taxon>Eukaryota</taxon>
        <taxon>Metazoa</taxon>
        <taxon>Ecdysozoa</taxon>
        <taxon>Arthropoda</taxon>
        <taxon>Crustacea</taxon>
        <taxon>Multicrustacea</taxon>
        <taxon>Cirripedia</taxon>
        <taxon>Thoracica</taxon>
        <taxon>Thoracicalcarea</taxon>
        <taxon>Balanomorpha</taxon>
        <taxon>Balanoidea</taxon>
        <taxon>Balanidae</taxon>
        <taxon>Amphibalaninae</taxon>
        <taxon>Amphibalanus</taxon>
    </lineage>
</organism>
<feature type="region of interest" description="Disordered" evidence="4">
    <location>
        <begin position="1"/>
        <end position="50"/>
    </location>
</feature>
<evidence type="ECO:0000313" key="6">
    <source>
        <dbReference type="EMBL" id="KAF0295950.1"/>
    </source>
</evidence>
<accession>A0A6A4VWZ8</accession>
<dbReference type="SUPFAM" id="SSF57997">
    <property type="entry name" value="Tropomyosin"/>
    <property type="match status" value="1"/>
</dbReference>
<proteinExistence type="predicted"/>
<dbReference type="EMBL" id="VIIS01001590">
    <property type="protein sequence ID" value="KAF0295950.1"/>
    <property type="molecule type" value="Genomic_DNA"/>
</dbReference>
<dbReference type="AlphaFoldDB" id="A0A6A4VWZ8"/>
<feature type="coiled-coil region" evidence="3">
    <location>
        <begin position="248"/>
        <end position="289"/>
    </location>
</feature>
<evidence type="ECO:0000259" key="5">
    <source>
        <dbReference type="Pfam" id="PF17921"/>
    </source>
</evidence>
<feature type="compositionally biased region" description="Polar residues" evidence="4">
    <location>
        <begin position="12"/>
        <end position="22"/>
    </location>
</feature>
<dbReference type="EC" id="2.7.7.49" evidence="1"/>
<dbReference type="OrthoDB" id="6341787at2759"/>
<comment type="caution">
    <text evidence="6">The sequence shown here is derived from an EMBL/GenBank/DDBJ whole genome shotgun (WGS) entry which is preliminary data.</text>
</comment>
<evidence type="ECO:0000256" key="4">
    <source>
        <dbReference type="SAM" id="MobiDB-lite"/>
    </source>
</evidence>
<dbReference type="InterPro" id="IPR041588">
    <property type="entry name" value="Integrase_H2C2"/>
</dbReference>
<feature type="compositionally biased region" description="Low complexity" evidence="4">
    <location>
        <begin position="24"/>
        <end position="44"/>
    </location>
</feature>
<keyword evidence="7" id="KW-1185">Reference proteome</keyword>
<evidence type="ECO:0000256" key="2">
    <source>
        <dbReference type="ARBA" id="ARBA00023054"/>
    </source>
</evidence>
<gene>
    <name evidence="6" type="primary">TM1_1</name>
    <name evidence="6" type="ORF">FJT64_006557</name>
</gene>
<dbReference type="PANTHER" id="PTHR37984:SF9">
    <property type="entry name" value="INTEGRASE CATALYTIC DOMAIN-CONTAINING PROTEIN"/>
    <property type="match status" value="1"/>
</dbReference>
<dbReference type="InterPro" id="IPR000533">
    <property type="entry name" value="Tropomyosin"/>
</dbReference>